<dbReference type="KEGG" id="dku:Desku_0760"/>
<feature type="region of interest" description="Disordered" evidence="1">
    <location>
        <begin position="263"/>
        <end position="304"/>
    </location>
</feature>
<protein>
    <submittedName>
        <fullName evidence="2">Uncharacterized protein</fullName>
    </submittedName>
</protein>
<name>A0AAU8PRU4_DESK7</name>
<reference evidence="3" key="1">
    <citation type="submission" date="2011-05" db="EMBL/GenBank/DDBJ databases">
        <title>Complete sequence of Desulfotomaculum kuznetsovii DSM 6115.</title>
        <authorList>
            <person name="Lucas S."/>
            <person name="Han J."/>
            <person name="Lapidus A."/>
            <person name="Cheng J.-F."/>
            <person name="Goodwin L."/>
            <person name="Pitluck S."/>
            <person name="Peters L."/>
            <person name="Mikhailova N."/>
            <person name="Lu M."/>
            <person name="Saunders E."/>
            <person name="Han C."/>
            <person name="Tapia R."/>
            <person name="Land M."/>
            <person name="Hauser L."/>
            <person name="Kyrpides N."/>
            <person name="Ivanova N."/>
            <person name="Pagani I."/>
            <person name="Nazina T."/>
            <person name="Ivanova A."/>
            <person name="Parshina S."/>
            <person name="Kuever J."/>
            <person name="Muyzer G."/>
            <person name="Plugge C."/>
            <person name="Stams A."/>
            <person name="Woyke T."/>
        </authorList>
    </citation>
    <scope>NUCLEOTIDE SEQUENCE [LARGE SCALE GENOMIC DNA]</scope>
    <source>
        <strain evidence="3">DSM 6115 / VKM B-1805 / 17</strain>
    </source>
</reference>
<dbReference type="EMBL" id="CP002770">
    <property type="protein sequence ID" value="AEG14366.1"/>
    <property type="molecule type" value="Genomic_DNA"/>
</dbReference>
<accession>A0AAU8PRU4</accession>
<sequence>MYRPQDIFVKVIALEPIFNGSIGEVVEDEGGRQNYTVQRRIKVHCRKKGQDGNQSEILSLPVVSGASVRGGNRRLFMQRVLDKCGITLNGNNEENSSEKRIDRDVAYLLFAGGHTGSGESHSCTVEKWLKVYDDLPFLGLLGGSYKGVFFPGRLSVGFAYPVVDETAWLFTSMGSPFSGDFTGLVEVGDGCVYRDRHRYTRRAVAELGEDPLREELREMLEKKEYEKVKKALLTGSFEELRSVMRGEVLEEFAKVLGVPLPKPDGGGVQAADGGNVSGDAAQDAATGDVPKETPGAVPSAVNEEEEKAVDEVYRRLKSVFKGESAVFSFIDPIPAGSVLHMRLSLLPGYGNDERMEQAFHAFVETVLERSYLGGLHGRGYGACVMEARFRDGRPFVDNSKANQFWKWVKDNKDTICEKLKNFSSNLLAINDATIAEHADRGIRREQRSNATRGRGRR</sequence>
<gene>
    <name evidence="2" type="ordered locus">Desku_0760</name>
</gene>
<evidence type="ECO:0000313" key="3">
    <source>
        <dbReference type="Proteomes" id="UP000009229"/>
    </source>
</evidence>
<evidence type="ECO:0000256" key="1">
    <source>
        <dbReference type="SAM" id="MobiDB-lite"/>
    </source>
</evidence>
<organism evidence="2 3">
    <name type="scientific">Desulfofundulus kuznetsovii (strain DSM 6115 / VKM B-1805 / 17)</name>
    <name type="common">Desulfotomaculum kuznetsovii</name>
    <dbReference type="NCBI Taxonomy" id="760568"/>
    <lineage>
        <taxon>Bacteria</taxon>
        <taxon>Bacillati</taxon>
        <taxon>Bacillota</taxon>
        <taxon>Clostridia</taxon>
        <taxon>Eubacteriales</taxon>
        <taxon>Peptococcaceae</taxon>
        <taxon>Desulfofundulus</taxon>
    </lineage>
</organism>
<dbReference type="Proteomes" id="UP000009229">
    <property type="component" value="Chromosome"/>
</dbReference>
<evidence type="ECO:0000313" key="2">
    <source>
        <dbReference type="EMBL" id="AEG14366.1"/>
    </source>
</evidence>
<proteinExistence type="predicted"/>
<dbReference type="AlphaFoldDB" id="A0AAU8PRU4"/>
<keyword evidence="3" id="KW-1185">Reference proteome</keyword>
<dbReference type="RefSeq" id="WP_013821881.1">
    <property type="nucleotide sequence ID" value="NC_015573.1"/>
</dbReference>